<dbReference type="InterPro" id="IPR046373">
    <property type="entry name" value="Acyl-CoA_Oxase/DH_mid-dom_sf"/>
</dbReference>
<proteinExistence type="predicted"/>
<dbReference type="AlphaFoldDB" id="A0A124G7T0"/>
<reference evidence="2 3" key="1">
    <citation type="submission" date="2015-10" db="EMBL/GenBank/DDBJ databases">
        <authorList>
            <person name="Gilbert D.G."/>
        </authorList>
    </citation>
    <scope>NUCLEOTIDE SEQUENCE [LARGE SCALE GENOMIC DNA]</scope>
    <source>
        <strain evidence="2 3">NRRL B-16712</strain>
    </source>
</reference>
<dbReference type="Proteomes" id="UP000053244">
    <property type="component" value="Unassembled WGS sequence"/>
</dbReference>
<sequence length="322" mass="33793">MDRRTPGYVRPVLTHPPDLPLPGHGATADRLRGLIGLGRADLVACRLSEGHADAVAIRAELGDADPENHASGERWGVWAASPSSVRAEHTPDGWTLTGDRPWCSGAGWCTDALVTAAADDGIRLFAVRNTLPHAQPLDGTWPAIGMAGSDSRTIRFTAAPARPIGAPGAYVDRPGFWHGGIGVAACWFGGALGVADALLDAARRKDLGPHALAHLGAVDVALGAARAVLDDAAARIDADPKADAHRLALRVRATAEATATEVIDRVGRALGAGPLCRDADHAQRVADLTVYLRQSHAETDLEQLGRLLTTEDSAELARGPRW</sequence>
<dbReference type="Gene3D" id="2.40.110.10">
    <property type="entry name" value="Butyryl-CoA Dehydrogenase, subunit A, domain 2"/>
    <property type="match status" value="1"/>
</dbReference>
<evidence type="ECO:0000313" key="3">
    <source>
        <dbReference type="Proteomes" id="UP000053244"/>
    </source>
</evidence>
<organism evidence="2 3">
    <name type="scientific">Actinoplanes awajinensis subsp. mycoplanecinus</name>
    <dbReference type="NCBI Taxonomy" id="135947"/>
    <lineage>
        <taxon>Bacteria</taxon>
        <taxon>Bacillati</taxon>
        <taxon>Actinomycetota</taxon>
        <taxon>Actinomycetes</taxon>
        <taxon>Micromonosporales</taxon>
        <taxon>Micromonosporaceae</taxon>
        <taxon>Actinoplanes</taxon>
    </lineage>
</organism>
<gene>
    <name evidence="2" type="ORF">ADL15_45375</name>
</gene>
<dbReference type="SUPFAM" id="SSF47203">
    <property type="entry name" value="Acyl-CoA dehydrogenase C-terminal domain-like"/>
    <property type="match status" value="1"/>
</dbReference>
<protein>
    <submittedName>
        <fullName evidence="2">Acyl-CoA dehydrogenase</fullName>
    </submittedName>
</protein>
<dbReference type="OrthoDB" id="107064at2"/>
<comment type="caution">
    <text evidence="2">The sequence shown here is derived from an EMBL/GenBank/DDBJ whole genome shotgun (WGS) entry which is preliminary data.</text>
</comment>
<feature type="region of interest" description="Disordered" evidence="1">
    <location>
        <begin position="1"/>
        <end position="24"/>
    </location>
</feature>
<accession>A0A124G7T0</accession>
<name>A0A124G7T0_9ACTN</name>
<evidence type="ECO:0000313" key="2">
    <source>
        <dbReference type="EMBL" id="KUL23710.1"/>
    </source>
</evidence>
<dbReference type="EMBL" id="LLZH01000329">
    <property type="protein sequence ID" value="KUL23710.1"/>
    <property type="molecule type" value="Genomic_DNA"/>
</dbReference>
<keyword evidence="3" id="KW-1185">Reference proteome</keyword>
<evidence type="ECO:0000256" key="1">
    <source>
        <dbReference type="SAM" id="MobiDB-lite"/>
    </source>
</evidence>
<dbReference type="GO" id="GO:0016627">
    <property type="term" value="F:oxidoreductase activity, acting on the CH-CH group of donors"/>
    <property type="evidence" value="ECO:0007669"/>
    <property type="project" value="InterPro"/>
</dbReference>
<dbReference type="InterPro" id="IPR009100">
    <property type="entry name" value="AcylCoA_DH/oxidase_NM_dom_sf"/>
</dbReference>
<dbReference type="SUPFAM" id="SSF56645">
    <property type="entry name" value="Acyl-CoA dehydrogenase NM domain-like"/>
    <property type="match status" value="1"/>
</dbReference>
<dbReference type="InterPro" id="IPR036250">
    <property type="entry name" value="AcylCo_DH-like_C"/>
</dbReference>